<reference evidence="1 2" key="1">
    <citation type="journal article" date="2022" name="Hortic Res">
        <title>A haplotype resolved chromosomal level avocado genome allows analysis of novel avocado genes.</title>
        <authorList>
            <person name="Nath O."/>
            <person name="Fletcher S.J."/>
            <person name="Hayward A."/>
            <person name="Shaw L.M."/>
            <person name="Masouleh A.K."/>
            <person name="Furtado A."/>
            <person name="Henry R.J."/>
            <person name="Mitter N."/>
        </authorList>
    </citation>
    <scope>NUCLEOTIDE SEQUENCE [LARGE SCALE GENOMIC DNA]</scope>
    <source>
        <strain evidence="2">cv. Hass</strain>
    </source>
</reference>
<accession>A0ACC2L856</accession>
<organism evidence="1 2">
    <name type="scientific">Persea americana</name>
    <name type="common">Avocado</name>
    <dbReference type="NCBI Taxonomy" id="3435"/>
    <lineage>
        <taxon>Eukaryota</taxon>
        <taxon>Viridiplantae</taxon>
        <taxon>Streptophyta</taxon>
        <taxon>Embryophyta</taxon>
        <taxon>Tracheophyta</taxon>
        <taxon>Spermatophyta</taxon>
        <taxon>Magnoliopsida</taxon>
        <taxon>Magnoliidae</taxon>
        <taxon>Laurales</taxon>
        <taxon>Lauraceae</taxon>
        <taxon>Persea</taxon>
    </lineage>
</organism>
<sequence>MEIVFGYVADEPDGDVQSGWSTGLEWATSSGFGGMGISQGFRDSACREGLIRVSRVWRSQGDGQRVGSTGSGDDRVGIAFMLMANNKVTTNNKTWYCAGKQSLLPPKSPLPSISPAHTDSGSSSIGPKGIPKPKEHRPRQRTPSESFLLEEQPSWLDDLLNDPETPVRRGSHRRSSSDSFAYLEASGSSCNLDMAPEDFKYKGLTSVPSWGSLDFDQFRDGQQTSFYKEDSSGGQHSKSSLTSPAHPSSYSFARDNSTIQSSRSSCTPGETDRVPSTVTEKQDQEESGPRDGKGFLERRDSAKPVASETDPKRIRQQFAQRSRVRKLQYIAELERNVQALQAEGLNVAAQLEFMGQQNFVLSMQNKALKQRLDSLEQEKLIKHLEKEVLEREIARLQALPYQHLQQLQYPQQQQQLPHSSRHRRSSSRDLESQFANLSLRQKEAGSGSEPVSSSLHI</sequence>
<evidence type="ECO:0000313" key="1">
    <source>
        <dbReference type="EMBL" id="KAJ8629530.1"/>
    </source>
</evidence>
<name>A0ACC2L856_PERAE</name>
<protein>
    <submittedName>
        <fullName evidence="1">Uncharacterized protein</fullName>
    </submittedName>
</protein>
<dbReference type="EMBL" id="CM056815">
    <property type="protein sequence ID" value="KAJ8629530.1"/>
    <property type="molecule type" value="Genomic_DNA"/>
</dbReference>
<comment type="caution">
    <text evidence="1">The sequence shown here is derived from an EMBL/GenBank/DDBJ whole genome shotgun (WGS) entry which is preliminary data.</text>
</comment>
<dbReference type="Proteomes" id="UP001234297">
    <property type="component" value="Chromosome 7"/>
</dbReference>
<evidence type="ECO:0000313" key="2">
    <source>
        <dbReference type="Proteomes" id="UP001234297"/>
    </source>
</evidence>
<proteinExistence type="predicted"/>
<gene>
    <name evidence="1" type="ORF">MRB53_022853</name>
</gene>
<keyword evidence="2" id="KW-1185">Reference proteome</keyword>